<keyword evidence="3" id="KW-1185">Reference proteome</keyword>
<feature type="coiled-coil region" evidence="1">
    <location>
        <begin position="11"/>
        <end position="38"/>
    </location>
</feature>
<reference evidence="2 3" key="1">
    <citation type="journal article" date="2015" name="Sci. Rep.">
        <title>Genome of the facultative scuticociliatosis pathogen Pseudocohnilembus persalinus provides insight into its virulence through horizontal gene transfer.</title>
        <authorList>
            <person name="Xiong J."/>
            <person name="Wang G."/>
            <person name="Cheng J."/>
            <person name="Tian M."/>
            <person name="Pan X."/>
            <person name="Warren A."/>
            <person name="Jiang C."/>
            <person name="Yuan D."/>
            <person name="Miao W."/>
        </authorList>
    </citation>
    <scope>NUCLEOTIDE SEQUENCE [LARGE SCALE GENOMIC DNA]</scope>
    <source>
        <strain evidence="2">36N120E</strain>
    </source>
</reference>
<comment type="caution">
    <text evidence="2">The sequence shown here is derived from an EMBL/GenBank/DDBJ whole genome shotgun (WGS) entry which is preliminary data.</text>
</comment>
<gene>
    <name evidence="2" type="ORF">PPERSA_05477</name>
</gene>
<protein>
    <submittedName>
        <fullName evidence="2">Uncharacterized protein</fullName>
    </submittedName>
</protein>
<evidence type="ECO:0000313" key="2">
    <source>
        <dbReference type="EMBL" id="KRX10657.1"/>
    </source>
</evidence>
<evidence type="ECO:0000256" key="1">
    <source>
        <dbReference type="SAM" id="Coils"/>
    </source>
</evidence>
<dbReference type="Proteomes" id="UP000054937">
    <property type="component" value="Unassembled WGS sequence"/>
</dbReference>
<dbReference type="EMBL" id="LDAU01000025">
    <property type="protein sequence ID" value="KRX10657.1"/>
    <property type="molecule type" value="Genomic_DNA"/>
</dbReference>
<organism evidence="2 3">
    <name type="scientific">Pseudocohnilembus persalinus</name>
    <name type="common">Ciliate</name>
    <dbReference type="NCBI Taxonomy" id="266149"/>
    <lineage>
        <taxon>Eukaryota</taxon>
        <taxon>Sar</taxon>
        <taxon>Alveolata</taxon>
        <taxon>Ciliophora</taxon>
        <taxon>Intramacronucleata</taxon>
        <taxon>Oligohymenophorea</taxon>
        <taxon>Scuticociliatia</taxon>
        <taxon>Philasterida</taxon>
        <taxon>Pseudocohnilembidae</taxon>
        <taxon>Pseudocohnilembus</taxon>
    </lineage>
</organism>
<keyword evidence="1" id="KW-0175">Coiled coil</keyword>
<evidence type="ECO:0000313" key="3">
    <source>
        <dbReference type="Proteomes" id="UP000054937"/>
    </source>
</evidence>
<proteinExistence type="predicted"/>
<sequence>MILFNKKFRILLNEFENIEGNEQRIEQLKAQRDKIASEIKYGIPRENLKQISKDINKIQKELLKIKEYYFIKGINESKLLYPLQILSLDGKINHELSKSEEKILEIYNYLEGLQKQNISQLEKVLKQSENQIKGIQRHLASHLYILDNEQVDKIEEEVQASVRELAFVVKHQEQYQNNLSFVHKCKKTYEGLISHQKEFQIWKSHCRINEFLDKEQTANLISNLSIYPLSQSETDKKNHQKYQQKIEIMIRSLKNEIVYLQNFQDIQNGINLQEIIDQMLKFIEPIQKNYIRMLAALDPAKKPQQIDIEIWLNEMKGESLHTLQTKKRLFEFKEQFFQAIQNYIDVNKDQWEIQVEKLTVQQETAKILNFCQDVLIDMEKACLFLDNLMTQGISTYFGERQQLSKNFDVLEEKFNIQYLNKTLSQYLKYCEEKAKIRQQAREWLQVKKKIITVSYIYDQVKSFSRVMYLIFHSIKNGALHTDKQNQSSIEITIKNIYLIGYSTCQQLRDFASLFEKYSQIETFYKEFDGKICISRQQGRQIFLLYYKFPSMVKEMIEEYDKQREQKLPPQGEIIQDLIERYIDEFQNQYYKLYIGVNLSSYKQIVEDIEMDNFHDCLSLDNLLTNFKEELNDLEKFDGKNFDQLGFTIEKALEQLQKVIENQDKVDHHIQNPLLTNNKIFNSFKENYQKKDLNMWKIILTNLIQNIKGFKNNFYNYEEGLISYEELMKPFLIYQQNQIQKYDNKEIQSIFEDFKQILDLFCGKIQLNNGSQANLLMSDYIQRNNSRKKTKKQTKTDFKIFQNK</sequence>
<name>A0A0V0R844_PSEPJ</name>
<dbReference type="AlphaFoldDB" id="A0A0V0R844"/>
<accession>A0A0V0R844</accession>
<dbReference type="InParanoid" id="A0A0V0R844"/>